<dbReference type="InterPro" id="IPR036691">
    <property type="entry name" value="Endo/exonu/phosph_ase_sf"/>
</dbReference>
<dbReference type="EMBL" id="BPLQ01007050">
    <property type="protein sequence ID" value="GIY27414.1"/>
    <property type="molecule type" value="Genomic_DNA"/>
</dbReference>
<dbReference type="Proteomes" id="UP001054837">
    <property type="component" value="Unassembled WGS sequence"/>
</dbReference>
<dbReference type="AlphaFoldDB" id="A0AAV4S391"/>
<comment type="caution">
    <text evidence="1">The sequence shown here is derived from an EMBL/GenBank/DDBJ whole genome shotgun (WGS) entry which is preliminary data.</text>
</comment>
<proteinExistence type="predicted"/>
<evidence type="ECO:0008006" key="3">
    <source>
        <dbReference type="Google" id="ProtNLM"/>
    </source>
</evidence>
<dbReference type="Gene3D" id="3.60.10.10">
    <property type="entry name" value="Endonuclease/exonuclease/phosphatase"/>
    <property type="match status" value="1"/>
</dbReference>
<keyword evidence="2" id="KW-1185">Reference proteome</keyword>
<organism evidence="1 2">
    <name type="scientific">Caerostris darwini</name>
    <dbReference type="NCBI Taxonomy" id="1538125"/>
    <lineage>
        <taxon>Eukaryota</taxon>
        <taxon>Metazoa</taxon>
        <taxon>Ecdysozoa</taxon>
        <taxon>Arthropoda</taxon>
        <taxon>Chelicerata</taxon>
        <taxon>Arachnida</taxon>
        <taxon>Araneae</taxon>
        <taxon>Araneomorphae</taxon>
        <taxon>Entelegynae</taxon>
        <taxon>Araneoidea</taxon>
        <taxon>Araneidae</taxon>
        <taxon>Caerostris</taxon>
    </lineage>
</organism>
<dbReference type="SUPFAM" id="SSF56219">
    <property type="entry name" value="DNase I-like"/>
    <property type="match status" value="1"/>
</dbReference>
<evidence type="ECO:0000313" key="2">
    <source>
        <dbReference type="Proteomes" id="UP001054837"/>
    </source>
</evidence>
<reference evidence="1 2" key="1">
    <citation type="submission" date="2021-06" db="EMBL/GenBank/DDBJ databases">
        <title>Caerostris darwini draft genome.</title>
        <authorList>
            <person name="Kono N."/>
            <person name="Arakawa K."/>
        </authorList>
    </citation>
    <scope>NUCLEOTIDE SEQUENCE [LARGE SCALE GENOMIC DNA]</scope>
</reference>
<name>A0AAV4S391_9ARAC</name>
<evidence type="ECO:0000313" key="1">
    <source>
        <dbReference type="EMBL" id="GIY27414.1"/>
    </source>
</evidence>
<gene>
    <name evidence="1" type="ORF">CDAR_52521</name>
</gene>
<sequence length="118" mass="13410">MDQLHLNVGNTASSVALDKQGRERDLGRGFRSKKSSRVKLDKILELASKHQVSIIALQETKLNTRHRLRVKGYNIVRQDRSSNGGGGLMFLIRDVYFQRIDRIHSPRKSLESQGITVL</sequence>
<protein>
    <recommendedName>
        <fullName evidence="3">Endonuclease/exonuclease/phosphatase domain-containing protein</fullName>
    </recommendedName>
</protein>
<accession>A0AAV4S391</accession>